<proteinExistence type="predicted"/>
<reference evidence="2" key="2">
    <citation type="journal article" date="2021" name="PeerJ">
        <title>Extensive microbial diversity within the chicken gut microbiome revealed by metagenomics and culture.</title>
        <authorList>
            <person name="Gilroy R."/>
            <person name="Ravi A."/>
            <person name="Getino M."/>
            <person name="Pursley I."/>
            <person name="Horton D.L."/>
            <person name="Alikhan N.F."/>
            <person name="Baker D."/>
            <person name="Gharbi K."/>
            <person name="Hall N."/>
            <person name="Watson M."/>
            <person name="Adriaenssens E.M."/>
            <person name="Foster-Nyarko E."/>
            <person name="Jarju S."/>
            <person name="Secka A."/>
            <person name="Antonio M."/>
            <person name="Oren A."/>
            <person name="Chaudhuri R.R."/>
            <person name="La Ragione R."/>
            <person name="Hildebrand F."/>
            <person name="Pallen M.J."/>
        </authorList>
    </citation>
    <scope>NUCLEOTIDE SEQUENCE</scope>
    <source>
        <strain evidence="2">6086</strain>
    </source>
</reference>
<evidence type="ECO:0000259" key="1">
    <source>
        <dbReference type="Pfam" id="PF07944"/>
    </source>
</evidence>
<comment type="caution">
    <text evidence="2">The sequence shown here is derived from an EMBL/GenBank/DDBJ whole genome shotgun (WGS) entry which is preliminary data.</text>
</comment>
<accession>A0A9D1FTX0</accession>
<gene>
    <name evidence="2" type="ORF">IAD03_08975</name>
</gene>
<dbReference type="AlphaFoldDB" id="A0A9D1FTX0"/>
<sequence length="240" mass="27332">MVKKQQPSINVKGVQVSDPFWSKVQTLVREVVIPFQKQVLEDAVPGVEKSHAVENFRIAAGEQTGEFYGCVFQDSDVAKWLEAVAYSLALHPDEKLEKEALDLIALVGRAQEPDGYLDTYFTVKEPDHKWQDLQECHELYCAGHMLEAAVAWAEAAGRTELLDIMKKNADLICSLFGKDKRRGYPGHEEIEMALIRLYRLTGEKKYLETAGYFLEERGTEPSYFKEEAENRGWTHFGMNP</sequence>
<dbReference type="PANTHER" id="PTHR43465">
    <property type="entry name" value="DUF1680 DOMAIN PROTEIN (AFU_ORTHOLOGUE AFUA_1G08910)"/>
    <property type="match status" value="1"/>
</dbReference>
<dbReference type="GO" id="GO:0016787">
    <property type="term" value="F:hydrolase activity"/>
    <property type="evidence" value="ECO:0007669"/>
    <property type="project" value="UniProtKB-KW"/>
</dbReference>
<dbReference type="Pfam" id="PF07944">
    <property type="entry name" value="Beta-AFase-like_GH127_cat"/>
    <property type="match status" value="1"/>
</dbReference>
<evidence type="ECO:0000313" key="3">
    <source>
        <dbReference type="Proteomes" id="UP000824141"/>
    </source>
</evidence>
<protein>
    <submittedName>
        <fullName evidence="2">Glycoside hydrolase family 127 protein</fullName>
    </submittedName>
</protein>
<keyword evidence="2" id="KW-0378">Hydrolase</keyword>
<dbReference type="EMBL" id="DVJM01000191">
    <property type="protein sequence ID" value="HIS79488.1"/>
    <property type="molecule type" value="Genomic_DNA"/>
</dbReference>
<name>A0A9D1FTX0_9FIRM</name>
<dbReference type="SUPFAM" id="SSF48208">
    <property type="entry name" value="Six-hairpin glycosidases"/>
    <property type="match status" value="1"/>
</dbReference>
<feature type="domain" description="Non-reducing end beta-L-arabinofuranosidase-like GH127 catalytic" evidence="1">
    <location>
        <begin position="14"/>
        <end position="225"/>
    </location>
</feature>
<dbReference type="InterPro" id="IPR008928">
    <property type="entry name" value="6-hairpin_glycosidase_sf"/>
</dbReference>
<dbReference type="InterPro" id="IPR012878">
    <property type="entry name" value="Beta-AFase-like_GH127_cat"/>
</dbReference>
<feature type="non-terminal residue" evidence="2">
    <location>
        <position position="240"/>
    </location>
</feature>
<dbReference type="GO" id="GO:0005975">
    <property type="term" value="P:carbohydrate metabolic process"/>
    <property type="evidence" value="ECO:0007669"/>
    <property type="project" value="InterPro"/>
</dbReference>
<dbReference type="InterPro" id="IPR049174">
    <property type="entry name" value="Beta-AFase-like"/>
</dbReference>
<organism evidence="2 3">
    <name type="scientific">Candidatus Caccousia stercoris</name>
    <dbReference type="NCBI Taxonomy" id="2840723"/>
    <lineage>
        <taxon>Bacteria</taxon>
        <taxon>Bacillati</taxon>
        <taxon>Bacillota</taxon>
        <taxon>Clostridia</taxon>
        <taxon>Eubacteriales</taxon>
        <taxon>Oscillospiraceae</taxon>
        <taxon>Oscillospiraceae incertae sedis</taxon>
        <taxon>Candidatus Caccousia</taxon>
    </lineage>
</organism>
<reference evidence="2" key="1">
    <citation type="submission" date="2020-10" db="EMBL/GenBank/DDBJ databases">
        <authorList>
            <person name="Gilroy R."/>
        </authorList>
    </citation>
    <scope>NUCLEOTIDE SEQUENCE</scope>
    <source>
        <strain evidence="2">6086</strain>
    </source>
</reference>
<evidence type="ECO:0000313" key="2">
    <source>
        <dbReference type="EMBL" id="HIS79488.1"/>
    </source>
</evidence>
<dbReference type="Proteomes" id="UP000824141">
    <property type="component" value="Unassembled WGS sequence"/>
</dbReference>
<dbReference type="PANTHER" id="PTHR43465:SF2">
    <property type="entry name" value="DUF1680 DOMAIN PROTEIN (AFU_ORTHOLOGUE AFUA_1G08910)"/>
    <property type="match status" value="1"/>
</dbReference>